<dbReference type="Proteomes" id="UP000252519">
    <property type="component" value="Unassembled WGS sequence"/>
</dbReference>
<reference evidence="2 3" key="1">
    <citation type="submission" date="2014-10" db="EMBL/GenBank/DDBJ databases">
        <title>Draft genome of the hookworm Ancylostoma caninum.</title>
        <authorList>
            <person name="Mitreva M."/>
        </authorList>
    </citation>
    <scope>NUCLEOTIDE SEQUENCE [LARGE SCALE GENOMIC DNA]</scope>
    <source>
        <strain evidence="2 3">Baltimore</strain>
    </source>
</reference>
<protein>
    <submittedName>
        <fullName evidence="2">Uncharacterized protein</fullName>
    </submittedName>
</protein>
<accession>A0A368H5X7</accession>
<evidence type="ECO:0000256" key="1">
    <source>
        <dbReference type="SAM" id="SignalP"/>
    </source>
</evidence>
<feature type="signal peptide" evidence="1">
    <location>
        <begin position="1"/>
        <end position="19"/>
    </location>
</feature>
<name>A0A368H5X7_ANCCA</name>
<proteinExistence type="predicted"/>
<dbReference type="AlphaFoldDB" id="A0A368H5X7"/>
<evidence type="ECO:0000313" key="3">
    <source>
        <dbReference type="Proteomes" id="UP000252519"/>
    </source>
</evidence>
<gene>
    <name evidence="2" type="ORF">ANCCAN_02724</name>
</gene>
<evidence type="ECO:0000313" key="2">
    <source>
        <dbReference type="EMBL" id="RCN51158.1"/>
    </source>
</evidence>
<keyword evidence="1" id="KW-0732">Signal</keyword>
<dbReference type="OrthoDB" id="10489063at2759"/>
<sequence>MKTAFCFLIVALFYHLTFAEGFFTKDMALRAKRGMGGEYNLQTSGGMQATYGSGGSTGLSMGGSYGGGSYGGSYGSSGSYGSAGVGSGAMSSSSVSQSVTSTGSVCCCVICCWFNIMC</sequence>
<organism evidence="2 3">
    <name type="scientific">Ancylostoma caninum</name>
    <name type="common">Dog hookworm</name>
    <dbReference type="NCBI Taxonomy" id="29170"/>
    <lineage>
        <taxon>Eukaryota</taxon>
        <taxon>Metazoa</taxon>
        <taxon>Ecdysozoa</taxon>
        <taxon>Nematoda</taxon>
        <taxon>Chromadorea</taxon>
        <taxon>Rhabditida</taxon>
        <taxon>Rhabditina</taxon>
        <taxon>Rhabditomorpha</taxon>
        <taxon>Strongyloidea</taxon>
        <taxon>Ancylostomatidae</taxon>
        <taxon>Ancylostomatinae</taxon>
        <taxon>Ancylostoma</taxon>
    </lineage>
</organism>
<feature type="chain" id="PRO_5016785031" evidence="1">
    <location>
        <begin position="20"/>
        <end position="118"/>
    </location>
</feature>
<comment type="caution">
    <text evidence="2">The sequence shown here is derived from an EMBL/GenBank/DDBJ whole genome shotgun (WGS) entry which is preliminary data.</text>
</comment>
<dbReference type="EMBL" id="JOJR01000016">
    <property type="protein sequence ID" value="RCN51158.1"/>
    <property type="molecule type" value="Genomic_DNA"/>
</dbReference>
<keyword evidence="3" id="KW-1185">Reference proteome</keyword>